<feature type="coiled-coil region" evidence="1">
    <location>
        <begin position="414"/>
        <end position="441"/>
    </location>
</feature>
<organism evidence="3 4">
    <name type="scientific">Quercus rubra</name>
    <name type="common">Northern red oak</name>
    <name type="synonym">Quercus borealis</name>
    <dbReference type="NCBI Taxonomy" id="3512"/>
    <lineage>
        <taxon>Eukaryota</taxon>
        <taxon>Viridiplantae</taxon>
        <taxon>Streptophyta</taxon>
        <taxon>Embryophyta</taxon>
        <taxon>Tracheophyta</taxon>
        <taxon>Spermatophyta</taxon>
        <taxon>Magnoliopsida</taxon>
        <taxon>eudicotyledons</taxon>
        <taxon>Gunneridae</taxon>
        <taxon>Pentapetalae</taxon>
        <taxon>rosids</taxon>
        <taxon>fabids</taxon>
        <taxon>Fagales</taxon>
        <taxon>Fagaceae</taxon>
        <taxon>Quercus</taxon>
    </lineage>
</organism>
<evidence type="ECO:0000313" key="3">
    <source>
        <dbReference type="EMBL" id="KAK4589571.1"/>
    </source>
</evidence>
<reference evidence="3 4" key="1">
    <citation type="journal article" date="2023" name="G3 (Bethesda)">
        <title>A haplotype-resolved chromosome-scale genome for Quercus rubra L. provides insights into the genetics of adaptive traits for red oak species.</title>
        <authorList>
            <person name="Kapoor B."/>
            <person name="Jenkins J."/>
            <person name="Schmutz J."/>
            <person name="Zhebentyayeva T."/>
            <person name="Kuelheim C."/>
            <person name="Coggeshall M."/>
            <person name="Heim C."/>
            <person name="Lasky J.R."/>
            <person name="Leites L."/>
            <person name="Islam-Faridi N."/>
            <person name="Romero-Severson J."/>
            <person name="DeLeo V.L."/>
            <person name="Lucas S.M."/>
            <person name="Lazic D."/>
            <person name="Gailing O."/>
            <person name="Carlson J."/>
            <person name="Staton M."/>
        </authorList>
    </citation>
    <scope>NUCLEOTIDE SEQUENCE [LARGE SCALE GENOMIC DNA]</scope>
    <source>
        <strain evidence="3">Pseudo-F2</strain>
    </source>
</reference>
<dbReference type="Proteomes" id="UP001324115">
    <property type="component" value="Unassembled WGS sequence"/>
</dbReference>
<sequence>MATKDQEILDLDDPKVSQLIMDLQLLQEDINDHSRRFDELLKSFDQEEDAVKETLNDIDIDLARDSEFRLSTETLDPKISQRIMHLISLQKDINDHSKRFNELLKPFVQEEDNVKKTLNDIDIDLASDSEFHLSTETLDPKISQLIMDLQSLQKDINDYSKRFNESLKPFVQDEDAVKEISNEFPKLSKDISDMNLGDGSFNPGPSSEDSEKTEEENEELKKDDNMKRRFLAKVEKAFGNSSDDEGDDNCIEGLEQDLRGPIAARISQTFEKDRDEGKKSLMECIEEFDIDSEEFRKMILIKADAFEVGKKLSRLLVDLVFMMSGKEEFEAKIDGLRSALKWASTEVENSTVINKIVTVLEHAIISNEVMKDNWNQEDDLCLLVHQFCNLALDLESIMSRPQLPKEQNLIYMALSTFECGLKQSEKKLNDLRKDVNKFQELFSFKLHDMDVVMEKMIAKSWKFE</sequence>
<evidence type="ECO:0000256" key="2">
    <source>
        <dbReference type="SAM" id="MobiDB-lite"/>
    </source>
</evidence>
<feature type="region of interest" description="Disordered" evidence="2">
    <location>
        <begin position="188"/>
        <end position="225"/>
    </location>
</feature>
<dbReference type="EMBL" id="JAXUIC010000005">
    <property type="protein sequence ID" value="KAK4589571.1"/>
    <property type="molecule type" value="Genomic_DNA"/>
</dbReference>
<protein>
    <submittedName>
        <fullName evidence="3">Uncharacterized protein</fullName>
    </submittedName>
</protein>
<evidence type="ECO:0000313" key="4">
    <source>
        <dbReference type="Proteomes" id="UP001324115"/>
    </source>
</evidence>
<keyword evidence="4" id="KW-1185">Reference proteome</keyword>
<feature type="coiled-coil region" evidence="1">
    <location>
        <begin position="16"/>
        <end position="43"/>
    </location>
</feature>
<keyword evidence="1" id="KW-0175">Coiled coil</keyword>
<proteinExistence type="predicted"/>
<comment type="caution">
    <text evidence="3">The sequence shown here is derived from an EMBL/GenBank/DDBJ whole genome shotgun (WGS) entry which is preliminary data.</text>
</comment>
<name>A0AAN7IXF2_QUERU</name>
<gene>
    <name evidence="3" type="ORF">RGQ29_020224</name>
</gene>
<evidence type="ECO:0000256" key="1">
    <source>
        <dbReference type="SAM" id="Coils"/>
    </source>
</evidence>
<accession>A0AAN7IXF2</accession>
<dbReference type="AlphaFoldDB" id="A0AAN7IXF2"/>